<evidence type="ECO:0008006" key="11">
    <source>
        <dbReference type="Google" id="ProtNLM"/>
    </source>
</evidence>
<evidence type="ECO:0000256" key="6">
    <source>
        <dbReference type="SAM" id="Phobius"/>
    </source>
</evidence>
<reference evidence="9 10" key="1">
    <citation type="journal article" date="2017" name="PLoS Biol.">
        <title>The sea cucumber genome provides insights into morphological evolution and visceral regeneration.</title>
        <authorList>
            <person name="Zhang X."/>
            <person name="Sun L."/>
            <person name="Yuan J."/>
            <person name="Sun Y."/>
            <person name="Gao Y."/>
            <person name="Zhang L."/>
            <person name="Li S."/>
            <person name="Dai H."/>
            <person name="Hamel J.F."/>
            <person name="Liu C."/>
            <person name="Yu Y."/>
            <person name="Liu S."/>
            <person name="Lin W."/>
            <person name="Guo K."/>
            <person name="Jin S."/>
            <person name="Xu P."/>
            <person name="Storey K.B."/>
            <person name="Huan P."/>
            <person name="Zhang T."/>
            <person name="Zhou Y."/>
            <person name="Zhang J."/>
            <person name="Lin C."/>
            <person name="Li X."/>
            <person name="Xing L."/>
            <person name="Huo D."/>
            <person name="Sun M."/>
            <person name="Wang L."/>
            <person name="Mercier A."/>
            <person name="Li F."/>
            <person name="Yang H."/>
            <person name="Xiang J."/>
        </authorList>
    </citation>
    <scope>NUCLEOTIDE SEQUENCE [LARGE SCALE GENOMIC DNA]</scope>
    <source>
        <strain evidence="9">Shaxun</strain>
        <tissue evidence="9">Muscle</tissue>
    </source>
</reference>
<feature type="transmembrane region" description="Helical" evidence="6">
    <location>
        <begin position="329"/>
        <end position="355"/>
    </location>
</feature>
<feature type="transmembrane region" description="Helical" evidence="6">
    <location>
        <begin position="262"/>
        <end position="285"/>
    </location>
</feature>
<feature type="transmembrane region" description="Helical" evidence="6">
    <location>
        <begin position="297"/>
        <end position="317"/>
    </location>
</feature>
<dbReference type="InterPro" id="IPR000832">
    <property type="entry name" value="GPCR_2_secretin-like"/>
</dbReference>
<dbReference type="GO" id="GO:0007166">
    <property type="term" value="P:cell surface receptor signaling pathway"/>
    <property type="evidence" value="ECO:0007669"/>
    <property type="project" value="InterPro"/>
</dbReference>
<dbReference type="GO" id="GO:0004930">
    <property type="term" value="F:G protein-coupled receptor activity"/>
    <property type="evidence" value="ECO:0007669"/>
    <property type="project" value="InterPro"/>
</dbReference>
<dbReference type="Pfam" id="PF01825">
    <property type="entry name" value="GPS"/>
    <property type="match status" value="1"/>
</dbReference>
<evidence type="ECO:0000313" key="10">
    <source>
        <dbReference type="Proteomes" id="UP000230750"/>
    </source>
</evidence>
<dbReference type="Pfam" id="PF00002">
    <property type="entry name" value="7tm_2"/>
    <property type="match status" value="1"/>
</dbReference>
<feature type="transmembrane region" description="Helical" evidence="6">
    <location>
        <begin position="485"/>
        <end position="504"/>
    </location>
</feature>
<dbReference type="EMBL" id="MRZV01000728">
    <property type="protein sequence ID" value="PIK45185.1"/>
    <property type="molecule type" value="Genomic_DNA"/>
</dbReference>
<dbReference type="PANTHER" id="PTHR45692:SF1">
    <property type="entry name" value="G-PROTEIN COUPLED RECEPTORS FAMILY 2 PROFILE 2 DOMAIN-CONTAINING PROTEIN"/>
    <property type="match status" value="1"/>
</dbReference>
<evidence type="ECO:0000256" key="2">
    <source>
        <dbReference type="ARBA" id="ARBA00022692"/>
    </source>
</evidence>
<dbReference type="SUPFAM" id="SSF81321">
    <property type="entry name" value="Family A G protein-coupled receptor-like"/>
    <property type="match status" value="1"/>
</dbReference>
<comment type="subcellular location">
    <subcellularLocation>
        <location evidence="1">Membrane</location>
        <topology evidence="1">Multi-pass membrane protein</topology>
    </subcellularLocation>
</comment>
<dbReference type="AlphaFoldDB" id="A0A2G8KB24"/>
<name>A0A2G8KB24_STIJA</name>
<accession>A0A2G8KB24</accession>
<dbReference type="PROSITE" id="PS50261">
    <property type="entry name" value="G_PROTEIN_RECEP_F2_4"/>
    <property type="match status" value="1"/>
</dbReference>
<dbReference type="InterPro" id="IPR000203">
    <property type="entry name" value="GPS"/>
</dbReference>
<evidence type="ECO:0000259" key="7">
    <source>
        <dbReference type="PROSITE" id="PS50221"/>
    </source>
</evidence>
<keyword evidence="10" id="KW-1185">Reference proteome</keyword>
<keyword evidence="4 6" id="KW-0472">Membrane</keyword>
<evidence type="ECO:0000256" key="4">
    <source>
        <dbReference type="ARBA" id="ARBA00023136"/>
    </source>
</evidence>
<feature type="transmembrane region" description="Helical" evidence="6">
    <location>
        <begin position="455"/>
        <end position="479"/>
    </location>
</feature>
<evidence type="ECO:0000256" key="1">
    <source>
        <dbReference type="ARBA" id="ARBA00004141"/>
    </source>
</evidence>
<evidence type="ECO:0000313" key="9">
    <source>
        <dbReference type="EMBL" id="PIK45185.1"/>
    </source>
</evidence>
<dbReference type="OrthoDB" id="5961629at2759"/>
<sequence>MENVVEASTMFAAMTETMAPAFEVTDIETAVAVVQDINDLQVTDTERRLSHCGRHFFPGINIGVASFTVESSTQSSVNESTADDLSDDEVVLLTSNEDIAIDVGDASTYLRLPDNFGERITDQENLRAVFVVYRRPLLFMSRWLQEENGIGRVFDRSINTRVLSATVSNKGREITYLSGGILQQRFMPLETNGKIFNPVCVFWDFDADDGNGNWSSDGCTYQGRTRNGQILCQCDHLTNFAVLMDIYGHGVINPTEEKILEIMSILGCSISIIGLITTIIVYMTLKSLRRLQPSRILVGLCLSLLGLYICFLFVASFDNDSIPTVPCNILAGLFHFFALNALSWMAVEGLNMYLLFVKVFDTHVHSFMKRAIFVTTVGPLVIVGVTAGATRSNYIRSDLCFLQQWPLIGGVLVPIGVIIITNTVIFVLVFRQLLKSVAGKKSEKRKKQQRLKRARNALSIMTLMGLTWGLGFLSIIYALSGVIQWLFTIINSMQGFTIFLLYCMRNPTVARFFKKRLPCCALETISAATPSSSKAVGSSAQNASNAFTPASVPISSVEERRYASH</sequence>
<dbReference type="PRINTS" id="PR00249">
    <property type="entry name" value="GPCRSECRETIN"/>
</dbReference>
<protein>
    <recommendedName>
        <fullName evidence="11">G-protein coupled receptor</fullName>
    </recommendedName>
</protein>
<dbReference type="Proteomes" id="UP000230750">
    <property type="component" value="Unassembled WGS sequence"/>
</dbReference>
<evidence type="ECO:0000256" key="3">
    <source>
        <dbReference type="ARBA" id="ARBA00022989"/>
    </source>
</evidence>
<dbReference type="PANTHER" id="PTHR45692">
    <property type="entry name" value="G_PROTEIN_RECEP_F2_4 DOMAIN-CONTAINING PROTEIN"/>
    <property type="match status" value="1"/>
</dbReference>
<feature type="transmembrane region" description="Helical" evidence="6">
    <location>
        <begin position="367"/>
        <end position="387"/>
    </location>
</feature>
<dbReference type="Gene3D" id="2.60.220.50">
    <property type="match status" value="1"/>
</dbReference>
<dbReference type="CDD" id="cd15040">
    <property type="entry name" value="7tmB2_Adhesion"/>
    <property type="match status" value="1"/>
</dbReference>
<dbReference type="SMART" id="SM00303">
    <property type="entry name" value="GPS"/>
    <property type="match status" value="1"/>
</dbReference>
<keyword evidence="5" id="KW-1015">Disulfide bond</keyword>
<dbReference type="PROSITE" id="PS50221">
    <property type="entry name" value="GAIN_B"/>
    <property type="match status" value="1"/>
</dbReference>
<evidence type="ECO:0000259" key="8">
    <source>
        <dbReference type="PROSITE" id="PS50261"/>
    </source>
</evidence>
<dbReference type="InterPro" id="IPR017981">
    <property type="entry name" value="GPCR_2-like_7TM"/>
</dbReference>
<keyword evidence="2 6" id="KW-0812">Transmembrane</keyword>
<keyword evidence="3 6" id="KW-1133">Transmembrane helix</keyword>
<dbReference type="InterPro" id="IPR046338">
    <property type="entry name" value="GAIN_dom_sf"/>
</dbReference>
<feature type="transmembrane region" description="Helical" evidence="6">
    <location>
        <begin position="407"/>
        <end position="434"/>
    </location>
</feature>
<evidence type="ECO:0000256" key="5">
    <source>
        <dbReference type="ARBA" id="ARBA00023157"/>
    </source>
</evidence>
<proteinExistence type="predicted"/>
<dbReference type="GO" id="GO:0016020">
    <property type="term" value="C:membrane"/>
    <property type="evidence" value="ECO:0007669"/>
    <property type="project" value="UniProtKB-SubCell"/>
</dbReference>
<comment type="caution">
    <text evidence="9">The sequence shown here is derived from an EMBL/GenBank/DDBJ whole genome shotgun (WGS) entry which is preliminary data.</text>
</comment>
<feature type="domain" description="GAIN-B" evidence="7">
    <location>
        <begin position="58"/>
        <end position="250"/>
    </location>
</feature>
<gene>
    <name evidence="9" type="ORF">BSL78_17944</name>
</gene>
<organism evidence="9 10">
    <name type="scientific">Stichopus japonicus</name>
    <name type="common">Sea cucumber</name>
    <dbReference type="NCBI Taxonomy" id="307972"/>
    <lineage>
        <taxon>Eukaryota</taxon>
        <taxon>Metazoa</taxon>
        <taxon>Echinodermata</taxon>
        <taxon>Eleutherozoa</taxon>
        <taxon>Echinozoa</taxon>
        <taxon>Holothuroidea</taxon>
        <taxon>Aspidochirotacea</taxon>
        <taxon>Aspidochirotida</taxon>
        <taxon>Stichopodidae</taxon>
        <taxon>Apostichopus</taxon>
    </lineage>
</organism>
<dbReference type="Gene3D" id="1.20.1070.10">
    <property type="entry name" value="Rhodopsin 7-helix transmembrane proteins"/>
    <property type="match status" value="1"/>
</dbReference>
<feature type="domain" description="G-protein coupled receptors family 2 profile 2" evidence="8">
    <location>
        <begin position="260"/>
        <end position="506"/>
    </location>
</feature>
<dbReference type="InterPro" id="IPR057244">
    <property type="entry name" value="GAIN_B"/>
</dbReference>